<feature type="region of interest" description="Disordered" evidence="4">
    <location>
        <begin position="245"/>
        <end position="266"/>
    </location>
</feature>
<proteinExistence type="predicted"/>
<dbReference type="eggNOG" id="ENOG502RRAX">
    <property type="taxonomic scope" value="Eukaryota"/>
</dbReference>
<dbReference type="PANTHER" id="PTHR16154:SF22">
    <property type="entry name" value="NEURABIN-1"/>
    <property type="match status" value="1"/>
</dbReference>
<feature type="coiled-coil region" evidence="3">
    <location>
        <begin position="611"/>
        <end position="638"/>
    </location>
</feature>
<feature type="region of interest" description="Disordered" evidence="4">
    <location>
        <begin position="398"/>
        <end position="418"/>
    </location>
</feature>
<dbReference type="Gene3D" id="1.10.287.1490">
    <property type="match status" value="1"/>
</dbReference>
<dbReference type="GO" id="GO:0005737">
    <property type="term" value="C:cytoplasm"/>
    <property type="evidence" value="ECO:0007669"/>
    <property type="project" value="TreeGrafter"/>
</dbReference>
<evidence type="ECO:0000313" key="5">
    <source>
        <dbReference type="EMBL" id="EJK46121.1"/>
    </source>
</evidence>
<reference evidence="5 6" key="1">
    <citation type="journal article" date="2012" name="Genome Biol.">
        <title>Genome and low-iron response of an oceanic diatom adapted to chronic iron limitation.</title>
        <authorList>
            <person name="Lommer M."/>
            <person name="Specht M."/>
            <person name="Roy A.S."/>
            <person name="Kraemer L."/>
            <person name="Andreson R."/>
            <person name="Gutowska M.A."/>
            <person name="Wolf J."/>
            <person name="Bergner S.V."/>
            <person name="Schilhabel M.B."/>
            <person name="Klostermeier U.C."/>
            <person name="Beiko R.G."/>
            <person name="Rosenstiel P."/>
            <person name="Hippler M."/>
            <person name="Laroche J."/>
        </authorList>
    </citation>
    <scope>NUCLEOTIDE SEQUENCE [LARGE SCALE GENOMIC DNA]</scope>
    <source>
        <strain evidence="5 6">CCMP1005</strain>
    </source>
</reference>
<dbReference type="GO" id="GO:0015629">
    <property type="term" value="C:actin cytoskeleton"/>
    <property type="evidence" value="ECO:0007669"/>
    <property type="project" value="TreeGrafter"/>
</dbReference>
<organism evidence="5 6">
    <name type="scientific">Thalassiosira oceanica</name>
    <name type="common">Marine diatom</name>
    <dbReference type="NCBI Taxonomy" id="159749"/>
    <lineage>
        <taxon>Eukaryota</taxon>
        <taxon>Sar</taxon>
        <taxon>Stramenopiles</taxon>
        <taxon>Ochrophyta</taxon>
        <taxon>Bacillariophyta</taxon>
        <taxon>Coscinodiscophyceae</taxon>
        <taxon>Thalassiosirophycidae</taxon>
        <taxon>Thalassiosirales</taxon>
        <taxon>Thalassiosiraceae</taxon>
        <taxon>Thalassiosira</taxon>
    </lineage>
</organism>
<feature type="coiled-coil region" evidence="3">
    <location>
        <begin position="514"/>
        <end position="566"/>
    </location>
</feature>
<feature type="compositionally biased region" description="Polar residues" evidence="4">
    <location>
        <begin position="1"/>
        <end position="17"/>
    </location>
</feature>
<accession>K0RAP1</accession>
<dbReference type="EMBL" id="AGNL01047974">
    <property type="protein sequence ID" value="EJK46121.1"/>
    <property type="molecule type" value="Genomic_DNA"/>
</dbReference>
<feature type="coiled-coil region" evidence="3">
    <location>
        <begin position="73"/>
        <end position="167"/>
    </location>
</feature>
<dbReference type="GO" id="GO:0007015">
    <property type="term" value="P:actin filament organization"/>
    <property type="evidence" value="ECO:0007669"/>
    <property type="project" value="TreeGrafter"/>
</dbReference>
<dbReference type="GO" id="GO:0019722">
    <property type="term" value="P:calcium-mediated signaling"/>
    <property type="evidence" value="ECO:0007669"/>
    <property type="project" value="TreeGrafter"/>
</dbReference>
<keyword evidence="1" id="KW-0597">Phosphoprotein</keyword>
<dbReference type="OrthoDB" id="49568at2759"/>
<sequence length="1316" mass="150351">MGWLSGGTSEAETSRGSATLVDDRSDIDSAPNGTLRHGIGIEHSQAHTMSMGEAPTDFAAVTAEREIQLKDECKAKDLEIQTSQKRVDSLERRIRERDTQMTSLKEEKSTMSRQIADLKNQLYQLQFEVEETTSDKADEASQWQAKLTEAQRELSDTKRAMEVATMAQNAKDIECSALQSDNDDLRRQMQSRGGLDEQVEALQKLLSTTKSANAQLTTQIAKEKASSVRSKQAAEQELATLRSTVKSRDESIQSLQSRLSKDQQSMTDVEKEMDRLRAENKCLVDKNGDVGNLWRINEEAKCKLDEKSDEIEELQSRLSTQLNLSDQRAREIDSLKTMMRESEDETSRAEMLEGELKQMSDVMSQLKEEIDGLQSDLVLKNGRIASLERDIEDASSLLEGKDEGAPATSPSGGSSGNFARLRQEIERVTRERVQAENEHARQLAAVEKSKDNDIAKLADELATVRKQLEEKTESCSTLANSLEEVEKSRLETMKDLEKTRVIMDQLDAEEDVEMEAMHEQVRELENLNARLEAERNELRIKMEEREEKAASELLEAQQALIAVEKERIALTGDHRDEKIKSLSDQLAVSQEQVMANESKLNKALRENETVISDLRNEVSSTKKYNEELQDELDSLQLAFERGPTKRNYGMSIDPEWHEPDTISKLKVQVSTLSREKNAIEHELRAKIDSRDSTIAMLVLSSSKHEMTIGSLTAETTRLQGHVDSQSSENEELQQMKQLESKRRLEAESLSAKVRKLTSELHQTKKKLTKANEELECAKEQIDTASTMPELQDLAGRLAVAEQSQKMLMTENTNKLKERDAAIANLLQSVQANDSIISNLRIENERFRTQFNEAVDENRRLQQESEMFAQQIIDQDEEFNKLSLRLKEKTSEIASLKRDIASTSADVRQLKTLEVEVRELKEEKRLNVARINKLEVEMRDTELHRAEEDGYEVERLKLEVKSAISDKEMAEDKLTRQIESLRKLRNHAVDEYESKLQQRDKQITCLEKEILELKEQVDSNIFDEVDVSNSGQTNQQLAEERDMLLTKLEAKSEEIESLKTKIETLDTSELTLRLAHSERLRDELETDQAVFNARKDKELDRLRRQLADAREAQTARELEQVSLLKKLESENEEIQKEFNVRMTEKNSKIVALEQTLAAQEQVVGNMSNEMDQLQNGMEKISIQRRAEIEEMQEELMDYTGKAARLEREVTSLSMKLNDKKTKHKAEVSKLKDRISALESETPFERSARQEMSEERLREFEALSDKKDQLIRLNSSLKDDNEKLARKVGKLERKLSAKVEAESPSAKNNDKWRNVALQ</sequence>
<evidence type="ECO:0000256" key="4">
    <source>
        <dbReference type="SAM" id="MobiDB-lite"/>
    </source>
</evidence>
<feature type="coiled-coil region" evidence="3">
    <location>
        <begin position="746"/>
        <end position="787"/>
    </location>
</feature>
<evidence type="ECO:0000256" key="1">
    <source>
        <dbReference type="ARBA" id="ARBA00022553"/>
    </source>
</evidence>
<evidence type="ECO:0000313" key="6">
    <source>
        <dbReference type="Proteomes" id="UP000266841"/>
    </source>
</evidence>
<keyword evidence="2 3" id="KW-0175">Coiled coil</keyword>
<feature type="region of interest" description="Disordered" evidence="4">
    <location>
        <begin position="1"/>
        <end position="37"/>
    </location>
</feature>
<dbReference type="InterPro" id="IPR043446">
    <property type="entry name" value="Neurabin-like"/>
</dbReference>
<feature type="compositionally biased region" description="Polar residues" evidence="4">
    <location>
        <begin position="252"/>
        <end position="266"/>
    </location>
</feature>
<evidence type="ECO:0000256" key="3">
    <source>
        <dbReference type="SAM" id="Coils"/>
    </source>
</evidence>
<feature type="compositionally biased region" description="Basic and acidic residues" evidence="4">
    <location>
        <begin position="1306"/>
        <end position="1316"/>
    </location>
</feature>
<dbReference type="GO" id="GO:0051015">
    <property type="term" value="F:actin filament binding"/>
    <property type="evidence" value="ECO:0007669"/>
    <property type="project" value="TreeGrafter"/>
</dbReference>
<dbReference type="Proteomes" id="UP000266841">
    <property type="component" value="Unassembled WGS sequence"/>
</dbReference>
<dbReference type="OMA" id="HTANDAM"/>
<feature type="coiled-coil region" evidence="3">
    <location>
        <begin position="349"/>
        <end position="383"/>
    </location>
</feature>
<gene>
    <name evidence="5" type="ORF">THAOC_35231</name>
</gene>
<feature type="coiled-coil region" evidence="3">
    <location>
        <begin position="418"/>
        <end position="488"/>
    </location>
</feature>
<feature type="coiled-coil region" evidence="3">
    <location>
        <begin position="836"/>
        <end position="1067"/>
    </location>
</feature>
<name>K0RAP1_THAOC</name>
<feature type="coiled-coil region" evidence="3">
    <location>
        <begin position="1265"/>
        <end position="1292"/>
    </location>
</feature>
<dbReference type="PANTHER" id="PTHR16154">
    <property type="entry name" value="NEURABIN"/>
    <property type="match status" value="1"/>
</dbReference>
<feature type="coiled-coil region" evidence="3">
    <location>
        <begin position="1091"/>
        <end position="1239"/>
    </location>
</feature>
<protein>
    <submittedName>
        <fullName evidence="5">Uncharacterized protein</fullName>
    </submittedName>
</protein>
<evidence type="ECO:0000256" key="2">
    <source>
        <dbReference type="ARBA" id="ARBA00023054"/>
    </source>
</evidence>
<keyword evidence="6" id="KW-1185">Reference proteome</keyword>
<feature type="region of interest" description="Disordered" evidence="4">
    <location>
        <begin position="1294"/>
        <end position="1316"/>
    </location>
</feature>
<comment type="caution">
    <text evidence="5">The sequence shown here is derived from an EMBL/GenBank/DDBJ whole genome shotgun (WGS) entry which is preliminary data.</text>
</comment>